<evidence type="ECO:0000313" key="2">
    <source>
        <dbReference type="EMBL" id="AWN36735.1"/>
    </source>
</evidence>
<organism evidence="2 3">
    <name type="scientific">Methylobacterium radiodurans</name>
    <dbReference type="NCBI Taxonomy" id="2202828"/>
    <lineage>
        <taxon>Bacteria</taxon>
        <taxon>Pseudomonadati</taxon>
        <taxon>Pseudomonadota</taxon>
        <taxon>Alphaproteobacteria</taxon>
        <taxon>Hyphomicrobiales</taxon>
        <taxon>Methylobacteriaceae</taxon>
        <taxon>Methylobacterium</taxon>
    </lineage>
</organism>
<keyword evidence="3" id="KW-1185">Reference proteome</keyword>
<dbReference type="InterPro" id="IPR013096">
    <property type="entry name" value="Cupin_2"/>
</dbReference>
<sequence>MTTGKIAGAQAPAGENGEIGLARGERLAMRMWRDEPPNADKPTSVSAHETVGYVLKGRAELVLAGETVLLEPGDSWLVPAGVEHTYRILETFTAVEATAPPAA</sequence>
<dbReference type="RefSeq" id="WP_109951824.1">
    <property type="nucleotide sequence ID" value="NZ_CP029551.1"/>
</dbReference>
<dbReference type="SUPFAM" id="SSF51182">
    <property type="entry name" value="RmlC-like cupins"/>
    <property type="match status" value="1"/>
</dbReference>
<evidence type="ECO:0000313" key="3">
    <source>
        <dbReference type="Proteomes" id="UP000246058"/>
    </source>
</evidence>
<feature type="domain" description="Cupin type-2" evidence="1">
    <location>
        <begin position="36"/>
        <end position="89"/>
    </location>
</feature>
<dbReference type="KEGG" id="meti:DK427_14160"/>
<dbReference type="Pfam" id="PF07883">
    <property type="entry name" value="Cupin_2"/>
    <property type="match status" value="1"/>
</dbReference>
<dbReference type="Proteomes" id="UP000246058">
    <property type="component" value="Chromosome"/>
</dbReference>
<dbReference type="Gene3D" id="2.60.120.10">
    <property type="entry name" value="Jelly Rolls"/>
    <property type="match status" value="1"/>
</dbReference>
<accession>A0A2U8VSR7</accession>
<evidence type="ECO:0000259" key="1">
    <source>
        <dbReference type="Pfam" id="PF07883"/>
    </source>
</evidence>
<reference evidence="2 3" key="1">
    <citation type="submission" date="2018-05" db="EMBL/GenBank/DDBJ databases">
        <title>Complete Genome Sequence of Methylobacterium sp. 17Sr1-43.</title>
        <authorList>
            <person name="Srinivasan S."/>
        </authorList>
    </citation>
    <scope>NUCLEOTIDE SEQUENCE [LARGE SCALE GENOMIC DNA]</scope>
    <source>
        <strain evidence="2 3">17Sr1-43</strain>
    </source>
</reference>
<gene>
    <name evidence="2" type="ORF">DK427_14160</name>
</gene>
<name>A0A2U8VSR7_9HYPH</name>
<dbReference type="OrthoDB" id="882143at2"/>
<dbReference type="InterPro" id="IPR011051">
    <property type="entry name" value="RmlC_Cupin_sf"/>
</dbReference>
<dbReference type="InterPro" id="IPR014710">
    <property type="entry name" value="RmlC-like_jellyroll"/>
</dbReference>
<dbReference type="EMBL" id="CP029551">
    <property type="protein sequence ID" value="AWN36735.1"/>
    <property type="molecule type" value="Genomic_DNA"/>
</dbReference>
<proteinExistence type="predicted"/>
<protein>
    <submittedName>
        <fullName evidence="2">Cupin domain-containing protein</fullName>
    </submittedName>
</protein>
<dbReference type="AlphaFoldDB" id="A0A2U8VSR7"/>